<dbReference type="FunFam" id="3.50.7.10:FF:000066">
    <property type="match status" value="1"/>
</dbReference>
<gene>
    <name evidence="2" type="ORF">SVIM_LOCUS285906</name>
</gene>
<reference evidence="2" key="1">
    <citation type="submission" date="2019-03" db="EMBL/GenBank/DDBJ databases">
        <authorList>
            <person name="Mank J."/>
            <person name="Almeida P."/>
        </authorList>
    </citation>
    <scope>NUCLEOTIDE SEQUENCE</scope>
    <source>
        <strain evidence="2">78183</strain>
    </source>
</reference>
<feature type="region of interest" description="Disordered" evidence="1">
    <location>
        <begin position="1"/>
        <end position="72"/>
    </location>
</feature>
<dbReference type="PANTHER" id="PTHR35125:SF2">
    <property type="entry name" value="PROTEIN PATRONUS 2-LIKE"/>
    <property type="match status" value="1"/>
</dbReference>
<dbReference type="Pfam" id="PF00118">
    <property type="entry name" value="Cpn60_TCP1"/>
    <property type="match status" value="1"/>
</dbReference>
<dbReference type="Gene3D" id="3.50.7.10">
    <property type="entry name" value="GroEL"/>
    <property type="match status" value="1"/>
</dbReference>
<dbReference type="InterPro" id="IPR027409">
    <property type="entry name" value="GroEL-like_apical_dom_sf"/>
</dbReference>
<name>A0A6N2LVX3_SALVM</name>
<sequence>MASLVSRRTPLGDLSNSMKAVASRIPHDTSKMKSISKAPGKWQTAGRKPLSDISNSRKPETKKQSFNAKKLPVLTEESDQTSAIAGEKCLHNHQECVKAQTRAMDIKERIAWMKMLGALGILQAWCLLAPAAFDNTVEGLVLDHGSRHPDMKRRAENCFILTCNVSLEYEKSEINAGFFYSNAEQREAMVAAEKAFVLVQTTILWLINQKGIDPPSLDLLARAGGLNVTTMIDFVCWKYYERGNDSGIISYPPRGCNCKPWDKKGKAFN</sequence>
<proteinExistence type="predicted"/>
<evidence type="ECO:0000313" key="2">
    <source>
        <dbReference type="EMBL" id="VFU45590.1"/>
    </source>
</evidence>
<dbReference type="GO" id="GO:0005524">
    <property type="term" value="F:ATP binding"/>
    <property type="evidence" value="ECO:0007669"/>
    <property type="project" value="InterPro"/>
</dbReference>
<dbReference type="InterPro" id="IPR002423">
    <property type="entry name" value="Cpn60/GroEL/TCP-1"/>
</dbReference>
<accession>A0A6N2LVX3</accession>
<dbReference type="GO" id="GO:0007346">
    <property type="term" value="P:regulation of mitotic cell cycle"/>
    <property type="evidence" value="ECO:0007669"/>
    <property type="project" value="InterPro"/>
</dbReference>
<dbReference type="PANTHER" id="PTHR35125">
    <property type="entry name" value="NEURON NAVIGATOR 1-LIKE-RELATED"/>
    <property type="match status" value="1"/>
</dbReference>
<dbReference type="SUPFAM" id="SSF52029">
    <property type="entry name" value="GroEL apical domain-like"/>
    <property type="match status" value="1"/>
</dbReference>
<dbReference type="EMBL" id="CAADRP010001625">
    <property type="protein sequence ID" value="VFU45590.1"/>
    <property type="molecule type" value="Genomic_DNA"/>
</dbReference>
<dbReference type="AlphaFoldDB" id="A0A6N2LVX3"/>
<evidence type="ECO:0000256" key="1">
    <source>
        <dbReference type="SAM" id="MobiDB-lite"/>
    </source>
</evidence>
<protein>
    <submittedName>
        <fullName evidence="2">Uncharacterized protein</fullName>
    </submittedName>
</protein>
<dbReference type="InterPro" id="IPR039326">
    <property type="entry name" value="Patronus"/>
</dbReference>
<organism evidence="2">
    <name type="scientific">Salix viminalis</name>
    <name type="common">Common osier</name>
    <name type="synonym">Basket willow</name>
    <dbReference type="NCBI Taxonomy" id="40686"/>
    <lineage>
        <taxon>Eukaryota</taxon>
        <taxon>Viridiplantae</taxon>
        <taxon>Streptophyta</taxon>
        <taxon>Embryophyta</taxon>
        <taxon>Tracheophyta</taxon>
        <taxon>Spermatophyta</taxon>
        <taxon>Magnoliopsida</taxon>
        <taxon>eudicotyledons</taxon>
        <taxon>Gunneridae</taxon>
        <taxon>Pentapetalae</taxon>
        <taxon>rosids</taxon>
        <taxon>fabids</taxon>
        <taxon>Malpighiales</taxon>
        <taxon>Salicaceae</taxon>
        <taxon>Saliceae</taxon>
        <taxon>Salix</taxon>
    </lineage>
</organism>